<evidence type="ECO:0000313" key="14">
    <source>
        <dbReference type="Proteomes" id="UP000037939"/>
    </source>
</evidence>
<dbReference type="PATRIC" id="fig|857265.3.peg.2072"/>
<organism evidence="13 14">
    <name type="scientific">Amantichitinum ursilacus</name>
    <dbReference type="NCBI Taxonomy" id="857265"/>
    <lineage>
        <taxon>Bacteria</taxon>
        <taxon>Pseudomonadati</taxon>
        <taxon>Pseudomonadota</taxon>
        <taxon>Betaproteobacteria</taxon>
        <taxon>Neisseriales</taxon>
        <taxon>Chitinibacteraceae</taxon>
        <taxon>Amantichitinum</taxon>
    </lineage>
</organism>
<evidence type="ECO:0000259" key="12">
    <source>
        <dbReference type="PROSITE" id="PS50928"/>
    </source>
</evidence>
<sequence>MSQPTLTLDDFPSTAPPAHSAPVEPTAQASRHWPWGRILLLTFASGVMVLFLFPIFWSVLTSFKPAAEASASPPTFWPSHFSWQNYAALTDVGVGIGRYLWNSTCVSLMTVIGVTVLSVLGGYGFSRFRFPYKSVVFMLVLATMMIPFQSILTPLFILLNVLHLHNSLLGLALVYSTFQLPFSIFMMRNSFDCVPRELEEAATLDGCNVVSTLWRVMLPVVTPGIVTVALFAFFTAWNELLVALVLITDADKFTLPVLLQSAQSQFMGGVNWGVMQAGISISILPCAFLFLLLQRFYIHGLIAGAVKA</sequence>
<keyword evidence="10" id="KW-0997">Cell inner membrane</keyword>
<protein>
    <recommendedName>
        <fullName evidence="3 10">sn-glycerol-3-phosphate transport system permease protein UgpE</fullName>
    </recommendedName>
</protein>
<dbReference type="PROSITE" id="PS50928">
    <property type="entry name" value="ABC_TM1"/>
    <property type="match status" value="1"/>
</dbReference>
<evidence type="ECO:0000256" key="7">
    <source>
        <dbReference type="ARBA" id="ARBA00022989"/>
    </source>
</evidence>
<dbReference type="Proteomes" id="UP000037939">
    <property type="component" value="Unassembled WGS sequence"/>
</dbReference>
<name>A0A0N0XJ27_9NEIS</name>
<reference evidence="13 14" key="1">
    <citation type="submission" date="2015-07" db="EMBL/GenBank/DDBJ databases">
        <title>Draft genome sequence of the Amantichitinum ursilacus IGB-41, a new chitin-degrading bacterium.</title>
        <authorList>
            <person name="Kirstahler P."/>
            <person name="Guenther M."/>
            <person name="Grumaz C."/>
            <person name="Rupp S."/>
            <person name="Zibek S."/>
            <person name="Sohn K."/>
        </authorList>
    </citation>
    <scope>NUCLEOTIDE SEQUENCE [LARGE SCALE GENOMIC DNA]</scope>
    <source>
        <strain evidence="13 14">IGB-41</strain>
    </source>
</reference>
<feature type="transmembrane region" description="Helical" evidence="9">
    <location>
        <begin position="135"/>
        <end position="162"/>
    </location>
</feature>
<evidence type="ECO:0000256" key="5">
    <source>
        <dbReference type="ARBA" id="ARBA00022475"/>
    </source>
</evidence>
<evidence type="ECO:0000256" key="11">
    <source>
        <dbReference type="SAM" id="MobiDB-lite"/>
    </source>
</evidence>
<evidence type="ECO:0000313" key="13">
    <source>
        <dbReference type="EMBL" id="KPC53428.1"/>
    </source>
</evidence>
<keyword evidence="4 9" id="KW-0813">Transport</keyword>
<dbReference type="AlphaFoldDB" id="A0A0N0XJ27"/>
<dbReference type="Pfam" id="PF00528">
    <property type="entry name" value="BPD_transp_1"/>
    <property type="match status" value="1"/>
</dbReference>
<feature type="transmembrane region" description="Helical" evidence="9">
    <location>
        <begin position="225"/>
        <end position="247"/>
    </location>
</feature>
<comment type="subcellular location">
    <subcellularLocation>
        <location evidence="10">Cell inner membrane</location>
        <topology evidence="10">Multi-pass membrane protein</topology>
    </subcellularLocation>
    <subcellularLocation>
        <location evidence="1 9">Cell membrane</location>
        <topology evidence="1 9">Multi-pass membrane protein</topology>
    </subcellularLocation>
</comment>
<keyword evidence="8 9" id="KW-0472">Membrane</keyword>
<dbReference type="OrthoDB" id="8610293at2"/>
<keyword evidence="7 9" id="KW-1133">Transmembrane helix</keyword>
<dbReference type="RefSeq" id="WP_083458893.1">
    <property type="nucleotide sequence ID" value="NZ_LAQT01000007.1"/>
</dbReference>
<dbReference type="GO" id="GO:0055085">
    <property type="term" value="P:transmembrane transport"/>
    <property type="evidence" value="ECO:0007669"/>
    <property type="project" value="InterPro"/>
</dbReference>
<comment type="similarity">
    <text evidence="9">Belongs to the binding-protein-dependent transport system permease family.</text>
</comment>
<dbReference type="PANTHER" id="PTHR43744:SF8">
    <property type="entry name" value="SN-GLYCEROL-3-PHOSPHATE TRANSPORT SYSTEM PERMEASE PROTEIN UGPE"/>
    <property type="match status" value="1"/>
</dbReference>
<evidence type="ECO:0000256" key="4">
    <source>
        <dbReference type="ARBA" id="ARBA00022448"/>
    </source>
</evidence>
<feature type="transmembrane region" description="Helical" evidence="9">
    <location>
        <begin position="274"/>
        <end position="293"/>
    </location>
</feature>
<gene>
    <name evidence="13" type="primary">ycjP_1</name>
    <name evidence="10" type="synonym">ugpE</name>
    <name evidence="13" type="ORF">WG78_10085</name>
</gene>
<dbReference type="SUPFAM" id="SSF161098">
    <property type="entry name" value="MetI-like"/>
    <property type="match status" value="1"/>
</dbReference>
<keyword evidence="5 10" id="KW-1003">Cell membrane</keyword>
<feature type="region of interest" description="Disordered" evidence="11">
    <location>
        <begin position="1"/>
        <end position="25"/>
    </location>
</feature>
<dbReference type="STRING" id="857265.WG78_10085"/>
<evidence type="ECO:0000256" key="6">
    <source>
        <dbReference type="ARBA" id="ARBA00022692"/>
    </source>
</evidence>
<dbReference type="InterPro" id="IPR000515">
    <property type="entry name" value="MetI-like"/>
</dbReference>
<feature type="transmembrane region" description="Helical" evidence="9">
    <location>
        <begin position="99"/>
        <end position="123"/>
    </location>
</feature>
<dbReference type="Gene3D" id="1.10.3720.10">
    <property type="entry name" value="MetI-like"/>
    <property type="match status" value="1"/>
</dbReference>
<evidence type="ECO:0000256" key="8">
    <source>
        <dbReference type="ARBA" id="ARBA00023136"/>
    </source>
</evidence>
<dbReference type="InterPro" id="IPR035906">
    <property type="entry name" value="MetI-like_sf"/>
</dbReference>
<proteinExistence type="inferred from homology"/>
<comment type="subunit">
    <text evidence="2 10">The complex is composed of two ATP-binding proteins (UgpC), two transmembrane proteins (UgpA and UgpE) and a solute-binding protein (UgpB).</text>
</comment>
<comment type="caution">
    <text evidence="13">The sequence shown here is derived from an EMBL/GenBank/DDBJ whole genome shotgun (WGS) entry which is preliminary data.</text>
</comment>
<dbReference type="CDD" id="cd06261">
    <property type="entry name" value="TM_PBP2"/>
    <property type="match status" value="1"/>
</dbReference>
<feature type="transmembrane region" description="Helical" evidence="9">
    <location>
        <begin position="168"/>
        <end position="187"/>
    </location>
</feature>
<evidence type="ECO:0000256" key="10">
    <source>
        <dbReference type="RuleBase" id="RU363056"/>
    </source>
</evidence>
<dbReference type="EMBL" id="LAQT01000007">
    <property type="protein sequence ID" value="KPC53428.1"/>
    <property type="molecule type" value="Genomic_DNA"/>
</dbReference>
<evidence type="ECO:0000256" key="1">
    <source>
        <dbReference type="ARBA" id="ARBA00004651"/>
    </source>
</evidence>
<comment type="function">
    <text evidence="10">Part of the ABC transporter complex UgpBAEC involved in sn-glycerol-3-phosphate (G3P) import. Probably responsible for the translocation of the substrate across the membrane.</text>
</comment>
<accession>A0A0N0XJ27</accession>
<keyword evidence="14" id="KW-1185">Reference proteome</keyword>
<evidence type="ECO:0000256" key="2">
    <source>
        <dbReference type="ARBA" id="ARBA00011557"/>
    </source>
</evidence>
<keyword evidence="6 9" id="KW-0812">Transmembrane</keyword>
<feature type="transmembrane region" description="Helical" evidence="9">
    <location>
        <begin position="38"/>
        <end position="60"/>
    </location>
</feature>
<dbReference type="GO" id="GO:0005886">
    <property type="term" value="C:plasma membrane"/>
    <property type="evidence" value="ECO:0007669"/>
    <property type="project" value="UniProtKB-SubCell"/>
</dbReference>
<dbReference type="PANTHER" id="PTHR43744">
    <property type="entry name" value="ABC TRANSPORTER PERMEASE PROTEIN MG189-RELATED-RELATED"/>
    <property type="match status" value="1"/>
</dbReference>
<evidence type="ECO:0000256" key="9">
    <source>
        <dbReference type="RuleBase" id="RU363032"/>
    </source>
</evidence>
<feature type="domain" description="ABC transmembrane type-1" evidence="12">
    <location>
        <begin position="100"/>
        <end position="293"/>
    </location>
</feature>
<evidence type="ECO:0000256" key="3">
    <source>
        <dbReference type="ARBA" id="ARBA00020515"/>
    </source>
</evidence>